<dbReference type="Pfam" id="PF13676">
    <property type="entry name" value="TIR_2"/>
    <property type="match status" value="1"/>
</dbReference>
<keyword evidence="4" id="KW-1185">Reference proteome</keyword>
<evidence type="ECO:0000313" key="4">
    <source>
        <dbReference type="Proteomes" id="UP000759131"/>
    </source>
</evidence>
<dbReference type="PROSITE" id="PS50017">
    <property type="entry name" value="DEATH_DOMAIN"/>
    <property type="match status" value="1"/>
</dbReference>
<dbReference type="InterPro" id="IPR000157">
    <property type="entry name" value="TIR_dom"/>
</dbReference>
<feature type="domain" description="TIR" evidence="2">
    <location>
        <begin position="606"/>
        <end position="714"/>
    </location>
</feature>
<dbReference type="PROSITE" id="PS50104">
    <property type="entry name" value="TIR"/>
    <property type="match status" value="1"/>
</dbReference>
<dbReference type="OrthoDB" id="6078042at2759"/>
<sequence>MWLTVIHSTVGRYPTPRDQVDKEEDVSEYQTTLQPQVILVATHRNSVHVEPITRDQIIKESFDKIHSSLEGKTYKNHLNDNYLALDCDEMSYDEPILLHELRTNIEKIVVKERLVSLDIPAPWMEFEQIIEKLKQRGIYFADINQLHEFACSRIDAFQSYDALNAALHFYHNQGKVFCLDHIGYFSLFDSQNAYDCGVIILDPNWFLQCVYKLCSFVKEVPDDDNAQYGLLSENLINKVWEEYTEQKFILLGCLEKLDIIFELRPYIQIEDAPDVTANTSVPKLYFFPWITKAVPDTDPPNAQTSDSFQDSSFQLVIDFNHLPVGLFSRLLVRLSRWSWNQGWGRRPEMYNSEGRIAVDFDHDILLKICLKYNRIFLMIIKIFDELQTDQIENFLIGPTANVCVKVQHLIETELETLRNSFYRRLNFKLVVPCPCDVTCEPHKIDGCNDIECLHFLPLNECLTKKVVECKYSRQVRTIFIQRYFPHVPFNSGPEESNNSVSNGNRENGWDHIFQVEPVWMREAAKLLAPNHPNKDWMALAKRLGYSERDVTKFVEDIAPCLALLRDWYETNGRTRYCVDVLLSCLRMISREDIAALIEYDLEPEGSAPPVFISYQRDSQDQVSELRQKLELAGFPCWMDTRSMGAGDSLYGKIYDGISRAKVVLCCLTPRYAASPMCSREVTLADVLHKPILPIIIEMTPWPPPGAMAVIMSSI</sequence>
<accession>A0A7R9Q7S8</accession>
<gene>
    <name evidence="3" type="ORF">OSB1V03_LOCUS16110</name>
</gene>
<feature type="domain" description="Death" evidence="1">
    <location>
        <begin position="521"/>
        <end position="601"/>
    </location>
</feature>
<organism evidence="3">
    <name type="scientific">Medioppia subpectinata</name>
    <dbReference type="NCBI Taxonomy" id="1979941"/>
    <lineage>
        <taxon>Eukaryota</taxon>
        <taxon>Metazoa</taxon>
        <taxon>Ecdysozoa</taxon>
        <taxon>Arthropoda</taxon>
        <taxon>Chelicerata</taxon>
        <taxon>Arachnida</taxon>
        <taxon>Acari</taxon>
        <taxon>Acariformes</taxon>
        <taxon>Sarcoptiformes</taxon>
        <taxon>Oribatida</taxon>
        <taxon>Brachypylina</taxon>
        <taxon>Oppioidea</taxon>
        <taxon>Oppiidae</taxon>
        <taxon>Medioppia</taxon>
    </lineage>
</organism>
<dbReference type="Proteomes" id="UP000759131">
    <property type="component" value="Unassembled WGS sequence"/>
</dbReference>
<dbReference type="AlphaFoldDB" id="A0A7R9Q7S8"/>
<evidence type="ECO:0000259" key="1">
    <source>
        <dbReference type="PROSITE" id="PS50017"/>
    </source>
</evidence>
<dbReference type="EMBL" id="CAJPIZ010017543">
    <property type="protein sequence ID" value="CAG2116149.1"/>
    <property type="molecule type" value="Genomic_DNA"/>
</dbReference>
<dbReference type="SUPFAM" id="SSF47986">
    <property type="entry name" value="DEATH domain"/>
    <property type="match status" value="1"/>
</dbReference>
<dbReference type="EMBL" id="OC872118">
    <property type="protein sequence ID" value="CAD7635719.1"/>
    <property type="molecule type" value="Genomic_DNA"/>
</dbReference>
<dbReference type="InterPro" id="IPR000488">
    <property type="entry name" value="Death_dom"/>
</dbReference>
<dbReference type="PANTHER" id="PTHR47508:SF4">
    <property type="match status" value="1"/>
</dbReference>
<dbReference type="Pfam" id="PF00531">
    <property type="entry name" value="Death"/>
    <property type="match status" value="1"/>
</dbReference>
<evidence type="ECO:0000259" key="2">
    <source>
        <dbReference type="PROSITE" id="PS50104"/>
    </source>
</evidence>
<dbReference type="InterPro" id="IPR035897">
    <property type="entry name" value="Toll_tir_struct_dom_sf"/>
</dbReference>
<dbReference type="SMART" id="SM00005">
    <property type="entry name" value="DEATH"/>
    <property type="match status" value="1"/>
</dbReference>
<dbReference type="SUPFAM" id="SSF52200">
    <property type="entry name" value="Toll/Interleukin receptor TIR domain"/>
    <property type="match status" value="1"/>
</dbReference>
<dbReference type="Gene3D" id="3.40.50.10140">
    <property type="entry name" value="Toll/interleukin-1 receptor homology (TIR) domain"/>
    <property type="match status" value="1"/>
</dbReference>
<dbReference type="InterPro" id="IPR011029">
    <property type="entry name" value="DEATH-like_dom_sf"/>
</dbReference>
<name>A0A7R9Q7S8_9ACAR</name>
<reference evidence="3" key="1">
    <citation type="submission" date="2020-11" db="EMBL/GenBank/DDBJ databases">
        <authorList>
            <person name="Tran Van P."/>
        </authorList>
    </citation>
    <scope>NUCLEOTIDE SEQUENCE</scope>
</reference>
<feature type="non-terminal residue" evidence="3">
    <location>
        <position position="714"/>
    </location>
</feature>
<protein>
    <submittedName>
        <fullName evidence="3">Uncharacterized protein</fullName>
    </submittedName>
</protein>
<dbReference type="Gene3D" id="1.10.533.10">
    <property type="entry name" value="Death Domain, Fas"/>
    <property type="match status" value="1"/>
</dbReference>
<dbReference type="PANTHER" id="PTHR47508">
    <property type="entry name" value="SAM DOMAIN-CONTAINING PROTEIN-RELATED"/>
    <property type="match status" value="1"/>
</dbReference>
<dbReference type="GO" id="GO:0007165">
    <property type="term" value="P:signal transduction"/>
    <property type="evidence" value="ECO:0007669"/>
    <property type="project" value="InterPro"/>
</dbReference>
<proteinExistence type="predicted"/>
<evidence type="ECO:0000313" key="3">
    <source>
        <dbReference type="EMBL" id="CAD7635719.1"/>
    </source>
</evidence>